<sequence length="172" mass="18612">MGSKKDISVTIFSKSLVFNGDVLVKGDLRIEGKVEGTVLCSGKVVIAAKAEVVGPIHAKWIDLIGSCNGDIYASEGINLSSEAILTGDLTTKSISIDKNARIQGQIQIDRNIPSLDIEEIRNSRRNSYDISNIPMNEKHSIMSGSELNKEYASNKSDEVDSEPVEIFGGGWV</sequence>
<dbReference type="PANTHER" id="PTHR35024:SF4">
    <property type="entry name" value="POLYMER-FORMING CYTOSKELETAL PROTEIN"/>
    <property type="match status" value="1"/>
</dbReference>
<gene>
    <name evidence="2" type="ORF">CLW00_104229</name>
</gene>
<evidence type="ECO:0000256" key="1">
    <source>
        <dbReference type="ARBA" id="ARBA00044755"/>
    </source>
</evidence>
<comment type="caution">
    <text evidence="2">The sequence shown here is derived from an EMBL/GenBank/DDBJ whole genome shotgun (WGS) entry which is preliminary data.</text>
</comment>
<dbReference type="RefSeq" id="WP_106133297.1">
    <property type="nucleotide sequence ID" value="NZ_PVTR01000004.1"/>
</dbReference>
<evidence type="ECO:0000313" key="3">
    <source>
        <dbReference type="Proteomes" id="UP000238157"/>
    </source>
</evidence>
<dbReference type="AlphaFoldDB" id="A0A2T0WPE7"/>
<protein>
    <submittedName>
        <fullName evidence="2">Polymer-forming protein</fullName>
    </submittedName>
</protein>
<comment type="similarity">
    <text evidence="1">Belongs to the bactofilin family.</text>
</comment>
<name>A0A2T0WPE7_9BACT</name>
<reference evidence="2 3" key="1">
    <citation type="submission" date="2018-03" db="EMBL/GenBank/DDBJ databases">
        <title>Genomic Encyclopedia of Archaeal and Bacterial Type Strains, Phase II (KMG-II): from individual species to whole genera.</title>
        <authorList>
            <person name="Goeker M."/>
        </authorList>
    </citation>
    <scope>NUCLEOTIDE SEQUENCE [LARGE SCALE GENOMIC DNA]</scope>
    <source>
        <strain evidence="2 3">DSM 27929</strain>
    </source>
</reference>
<accession>A0A2T0WPE7</accession>
<dbReference type="Pfam" id="PF04519">
    <property type="entry name" value="Bactofilin"/>
    <property type="match status" value="1"/>
</dbReference>
<dbReference type="EMBL" id="PVTR01000004">
    <property type="protein sequence ID" value="PRY88578.1"/>
    <property type="molecule type" value="Genomic_DNA"/>
</dbReference>
<dbReference type="PANTHER" id="PTHR35024">
    <property type="entry name" value="HYPOTHETICAL CYTOSOLIC PROTEIN"/>
    <property type="match status" value="1"/>
</dbReference>
<keyword evidence="3" id="KW-1185">Reference proteome</keyword>
<dbReference type="Proteomes" id="UP000238157">
    <property type="component" value="Unassembled WGS sequence"/>
</dbReference>
<proteinExistence type="inferred from homology"/>
<evidence type="ECO:0000313" key="2">
    <source>
        <dbReference type="EMBL" id="PRY88578.1"/>
    </source>
</evidence>
<dbReference type="InterPro" id="IPR007607">
    <property type="entry name" value="BacA/B"/>
</dbReference>
<dbReference type="OrthoDB" id="5432602at2"/>
<organism evidence="2 3">
    <name type="scientific">Mongoliibacter ruber</name>
    <dbReference type="NCBI Taxonomy" id="1750599"/>
    <lineage>
        <taxon>Bacteria</taxon>
        <taxon>Pseudomonadati</taxon>
        <taxon>Bacteroidota</taxon>
        <taxon>Cytophagia</taxon>
        <taxon>Cytophagales</taxon>
        <taxon>Cyclobacteriaceae</taxon>
        <taxon>Mongoliibacter</taxon>
    </lineage>
</organism>